<evidence type="ECO:0000256" key="1">
    <source>
        <dbReference type="ARBA" id="ARBA00004604"/>
    </source>
</evidence>
<evidence type="ECO:0000256" key="2">
    <source>
        <dbReference type="ARBA" id="ARBA00009334"/>
    </source>
</evidence>
<feature type="domain" description="Helicase C-terminal" evidence="16">
    <location>
        <begin position="374"/>
        <end position="521"/>
    </location>
</feature>
<feature type="domain" description="Helicase ATP-binding" evidence="15">
    <location>
        <begin position="148"/>
        <end position="328"/>
    </location>
</feature>
<evidence type="ECO:0000256" key="10">
    <source>
        <dbReference type="ARBA" id="ARBA00023242"/>
    </source>
</evidence>
<evidence type="ECO:0000256" key="11">
    <source>
        <dbReference type="ARBA" id="ARBA00037449"/>
    </source>
</evidence>
<dbReference type="EMBL" id="LSSM01007242">
    <property type="protein sequence ID" value="OMJ08918.1"/>
    <property type="molecule type" value="Genomic_DNA"/>
</dbReference>
<dbReference type="OrthoDB" id="196131at2759"/>
<dbReference type="InterPro" id="IPR027417">
    <property type="entry name" value="P-loop_NTPase"/>
</dbReference>
<dbReference type="GO" id="GO:0003724">
    <property type="term" value="F:RNA helicase activity"/>
    <property type="evidence" value="ECO:0007669"/>
    <property type="project" value="UniProtKB-EC"/>
</dbReference>
<dbReference type="InterPro" id="IPR000629">
    <property type="entry name" value="RNA-helicase_DEAD-box_CS"/>
</dbReference>
<comment type="subcellular location">
    <subcellularLocation>
        <location evidence="1">Nucleus</location>
        <location evidence="1">Nucleolus</location>
    </subcellularLocation>
</comment>
<dbReference type="InterPro" id="IPR014001">
    <property type="entry name" value="Helicase_ATP-bd"/>
</dbReference>
<reference evidence="19" key="1">
    <citation type="submission" date="2017-01" db="EMBL/GenBank/DDBJ databases">
        <authorList>
            <person name="Wang Y."/>
            <person name="White M."/>
            <person name="Kvist S."/>
            <person name="Moncalvo J.-M."/>
        </authorList>
    </citation>
    <scope>NUCLEOTIDE SEQUENCE [LARGE SCALE GENOMIC DNA]</scope>
    <source>
        <strain evidence="19">ID-206-W2</strain>
    </source>
</reference>
<dbReference type="PROSITE" id="PS51192">
    <property type="entry name" value="HELICASE_ATP_BIND_1"/>
    <property type="match status" value="1"/>
</dbReference>
<dbReference type="PANTHER" id="PTHR47958">
    <property type="entry name" value="ATP-DEPENDENT RNA HELICASE DBP3"/>
    <property type="match status" value="1"/>
</dbReference>
<comment type="similarity">
    <text evidence="2">Belongs to the DEAD box helicase family. DDX5/DBP2 subfamily.</text>
</comment>
<keyword evidence="19" id="KW-1185">Reference proteome</keyword>
<dbReference type="InterPro" id="IPR044742">
    <property type="entry name" value="DEAD/DEAH_RhlB"/>
</dbReference>
<protein>
    <recommendedName>
        <fullName evidence="3">RNA helicase</fullName>
        <ecNumber evidence="3">3.6.4.13</ecNumber>
    </recommendedName>
</protein>
<dbReference type="CDD" id="cd00268">
    <property type="entry name" value="DEADc"/>
    <property type="match status" value="1"/>
</dbReference>
<keyword evidence="6 13" id="KW-0547">Nucleotide-binding</keyword>
<organism evidence="18 19">
    <name type="scientific">Smittium culicis</name>
    <dbReference type="NCBI Taxonomy" id="133412"/>
    <lineage>
        <taxon>Eukaryota</taxon>
        <taxon>Fungi</taxon>
        <taxon>Fungi incertae sedis</taxon>
        <taxon>Zoopagomycota</taxon>
        <taxon>Kickxellomycotina</taxon>
        <taxon>Harpellomycetes</taxon>
        <taxon>Harpellales</taxon>
        <taxon>Legeriomycetaceae</taxon>
        <taxon>Smittium</taxon>
    </lineage>
</organism>
<dbReference type="InterPro" id="IPR014014">
    <property type="entry name" value="RNA_helicase_DEAD_Q_motif"/>
</dbReference>
<evidence type="ECO:0000259" key="15">
    <source>
        <dbReference type="PROSITE" id="PS51192"/>
    </source>
</evidence>
<dbReference type="InterPro" id="IPR001650">
    <property type="entry name" value="Helicase_C-like"/>
</dbReference>
<dbReference type="Pfam" id="PF00270">
    <property type="entry name" value="DEAD"/>
    <property type="match status" value="1"/>
</dbReference>
<dbReference type="FunFam" id="3.40.50.300:FF:000008">
    <property type="entry name" value="ATP-dependent RNA helicase RhlB"/>
    <property type="match status" value="1"/>
</dbReference>
<dbReference type="GO" id="GO:0003676">
    <property type="term" value="F:nucleic acid binding"/>
    <property type="evidence" value="ECO:0007669"/>
    <property type="project" value="InterPro"/>
</dbReference>
<keyword evidence="10" id="KW-0539">Nucleus</keyword>
<evidence type="ECO:0000259" key="16">
    <source>
        <dbReference type="PROSITE" id="PS51194"/>
    </source>
</evidence>
<evidence type="ECO:0000256" key="9">
    <source>
        <dbReference type="ARBA" id="ARBA00022840"/>
    </source>
</evidence>
<keyword evidence="8 13" id="KW-0347">Helicase</keyword>
<evidence type="ECO:0000256" key="5">
    <source>
        <dbReference type="ARBA" id="ARBA00022552"/>
    </source>
</evidence>
<dbReference type="EC" id="3.6.4.13" evidence="3"/>
<feature type="short sequence motif" description="Q motif" evidence="12">
    <location>
        <begin position="119"/>
        <end position="145"/>
    </location>
</feature>
<comment type="function">
    <text evidence="11">ATP-dependent RNA helicase required for 60S ribosomal subunit synthesis. Involved in efficient pre-rRNA processing, predominantly at site A3, which is necessary for the normal formation of 25S and 5.8S rRNAs.</text>
</comment>
<evidence type="ECO:0000256" key="6">
    <source>
        <dbReference type="ARBA" id="ARBA00022741"/>
    </source>
</evidence>
<dbReference type="SMART" id="SM00487">
    <property type="entry name" value="DEXDc"/>
    <property type="match status" value="1"/>
</dbReference>
<evidence type="ECO:0000259" key="17">
    <source>
        <dbReference type="PROSITE" id="PS51195"/>
    </source>
</evidence>
<accession>A0A1R1X2Q3</accession>
<dbReference type="Pfam" id="PF00271">
    <property type="entry name" value="Helicase_C"/>
    <property type="match status" value="1"/>
</dbReference>
<feature type="region of interest" description="Disordered" evidence="14">
    <location>
        <begin position="1"/>
        <end position="85"/>
    </location>
</feature>
<feature type="domain" description="DEAD-box RNA helicase Q" evidence="17">
    <location>
        <begin position="119"/>
        <end position="145"/>
    </location>
</feature>
<evidence type="ECO:0000256" key="8">
    <source>
        <dbReference type="ARBA" id="ARBA00022806"/>
    </source>
</evidence>
<name>A0A1R1X2Q3_9FUNG</name>
<dbReference type="Gene3D" id="3.40.50.300">
    <property type="entry name" value="P-loop containing nucleotide triphosphate hydrolases"/>
    <property type="match status" value="2"/>
</dbReference>
<dbReference type="PROSITE" id="PS51195">
    <property type="entry name" value="Q_MOTIF"/>
    <property type="match status" value="1"/>
</dbReference>
<feature type="compositionally biased region" description="Basic residues" evidence="14">
    <location>
        <begin position="17"/>
        <end position="28"/>
    </location>
</feature>
<evidence type="ECO:0000313" key="19">
    <source>
        <dbReference type="Proteomes" id="UP000187429"/>
    </source>
</evidence>
<keyword evidence="5" id="KW-0698">rRNA processing</keyword>
<comment type="caution">
    <text evidence="18">The sequence shown here is derived from an EMBL/GenBank/DDBJ whole genome shotgun (WGS) entry which is preliminary data.</text>
</comment>
<proteinExistence type="inferred from homology"/>
<dbReference type="PROSITE" id="PS51194">
    <property type="entry name" value="HELICASE_CTER"/>
    <property type="match status" value="1"/>
</dbReference>
<dbReference type="InterPro" id="IPR011545">
    <property type="entry name" value="DEAD/DEAH_box_helicase_dom"/>
</dbReference>
<dbReference type="Proteomes" id="UP000187429">
    <property type="component" value="Unassembled WGS sequence"/>
</dbReference>
<gene>
    <name evidence="18" type="ORF">AYI69_g10891</name>
</gene>
<evidence type="ECO:0000256" key="13">
    <source>
        <dbReference type="RuleBase" id="RU000492"/>
    </source>
</evidence>
<evidence type="ECO:0000256" key="4">
    <source>
        <dbReference type="ARBA" id="ARBA00022517"/>
    </source>
</evidence>
<evidence type="ECO:0000313" key="18">
    <source>
        <dbReference type="EMBL" id="OMJ08918.1"/>
    </source>
</evidence>
<keyword evidence="9 13" id="KW-0067">ATP-binding</keyword>
<dbReference type="AlphaFoldDB" id="A0A1R1X2Q3"/>
<keyword evidence="4" id="KW-0690">Ribosome biogenesis</keyword>
<evidence type="ECO:0000256" key="14">
    <source>
        <dbReference type="SAM" id="MobiDB-lite"/>
    </source>
</evidence>
<keyword evidence="7 13" id="KW-0378">Hydrolase</keyword>
<dbReference type="SUPFAM" id="SSF52540">
    <property type="entry name" value="P-loop containing nucleoside triphosphate hydrolases"/>
    <property type="match status" value="1"/>
</dbReference>
<dbReference type="GO" id="GO:0005524">
    <property type="term" value="F:ATP binding"/>
    <property type="evidence" value="ECO:0007669"/>
    <property type="project" value="UniProtKB-KW"/>
</dbReference>
<dbReference type="PROSITE" id="PS00039">
    <property type="entry name" value="DEAD_ATP_HELICASE"/>
    <property type="match status" value="1"/>
</dbReference>
<evidence type="ECO:0000256" key="7">
    <source>
        <dbReference type="ARBA" id="ARBA00022801"/>
    </source>
</evidence>
<feature type="compositionally biased region" description="Basic and acidic residues" evidence="14">
    <location>
        <begin position="35"/>
        <end position="56"/>
    </location>
</feature>
<dbReference type="CDD" id="cd18787">
    <property type="entry name" value="SF2_C_DEAD"/>
    <property type="match status" value="1"/>
</dbReference>
<dbReference type="SMART" id="SM00490">
    <property type="entry name" value="HELICc"/>
    <property type="match status" value="1"/>
</dbReference>
<dbReference type="GO" id="GO:0016787">
    <property type="term" value="F:hydrolase activity"/>
    <property type="evidence" value="ECO:0007669"/>
    <property type="project" value="UniProtKB-KW"/>
</dbReference>
<evidence type="ECO:0000256" key="12">
    <source>
        <dbReference type="PROSITE-ProRule" id="PRU00552"/>
    </source>
</evidence>
<evidence type="ECO:0000256" key="3">
    <source>
        <dbReference type="ARBA" id="ARBA00012552"/>
    </source>
</evidence>
<sequence length="551" mass="61502">MKIDSAAPIEKIDNKKLKNKKSDKKSKKINPTSEEPSRTDKKEKSKNKEDKSDKKSDKKTKRSIQDEQVDKKSKKSKTNSAENAPVSNSEISEFLKMNGVRITSIETGKDASSIYPPILSFENSGFDKDLLSSCSSFDKPTPIQSACWDILNKGKDIVGIAETGSGKTFAFALPAIQKIKPMKDTSASVASPYVLVLAPTRELAMQTQEQFDLIKATTKGIESICLYGGVPKYEQKKVLYKSLPKIIVATPGRLIDLIECGDVSLKQVNFLVLDEADRMLDQGFEQVIRKIINSTDPNIEKQMVMFSATWPEEIRSLASEFLKSPIRVNVSGVELVGNGDNPENNEDSNDGKLIINQRVTQIVQVMDPYNKENNLTDLLAKYHKNQSSKIIIFVLYKKEASRVENSLQRKGFNCVSIHGDKSQDLRSQALKSFKSGQVPLLIATDVAARGLDIPNVEYVINYTFPLTIDDYIHRIGRTGRAGKKGISHTFFTVEDKHHSGSLINVLKEAKMDVPDNLLKFGTTVKKKEHKVYGAFFKDIDPNAKPTKIIFD</sequence>